<sequence>MFLLFALRSKGYPHHVQTSLSLISFLQGYQIYLLWGTKNASTNDQDISWTARNLVLPIKEVSDFPRSSEDGGGNFSQPDWSRAPRVESDVFQSLRRNWMKMVIQNRLDKKLIAFCSTGSSDPPFSDQDMRPFQESLEAFLRSHGIEPDWHIRDNQPMYLRILQAFNQIMKDEDTHLFQRLLNGVSTGFQHDFPPSGCFPPNDRPHELNEPLSIHMSNWQSAEENIELTRELVQEEIDKGWVFRFPGTVAEAQASYPCGVIYPCGVAVGKLGVAITETRPPRLVVDNSVCGLNNRCVIPERSTLPSAKDVIRSYPIRQSCQDLASFSLDIKSAHKRIVLKEEEQGLVGFTLDNNLYFYKVCPFGASFSAAWWSRLGALILRCFRRLIWLAHVAMLYVDDFFIYQDAQILPCSASILCIFCLLTNIPISWKKCELSSTLKWIGWSFHIRSGFLSIPPDKLKKVIDYLHDLKSSSRTSKKKLEKTIGVCMWLGFGSTTGIETSIPSLLLFSV</sequence>
<dbReference type="Pfam" id="PF00078">
    <property type="entry name" value="RVT_1"/>
    <property type="match status" value="1"/>
</dbReference>
<protein>
    <recommendedName>
        <fullName evidence="1">Reverse transcriptase domain-containing protein</fullName>
    </recommendedName>
</protein>
<reference evidence="2 3" key="1">
    <citation type="submission" date="2024-02" db="EMBL/GenBank/DDBJ databases">
        <authorList>
            <person name="Chen Y."/>
            <person name="Shah S."/>
            <person name="Dougan E. K."/>
            <person name="Thang M."/>
            <person name="Chan C."/>
        </authorList>
    </citation>
    <scope>NUCLEOTIDE SEQUENCE [LARGE SCALE GENOMIC DNA]</scope>
</reference>
<dbReference type="PANTHER" id="PTHR33050:SF7">
    <property type="entry name" value="RIBONUCLEASE H"/>
    <property type="match status" value="1"/>
</dbReference>
<dbReference type="Gene3D" id="3.10.10.10">
    <property type="entry name" value="HIV Type 1 Reverse Transcriptase, subunit A, domain 1"/>
    <property type="match status" value="1"/>
</dbReference>
<evidence type="ECO:0000313" key="2">
    <source>
        <dbReference type="EMBL" id="CAK9114858.1"/>
    </source>
</evidence>
<dbReference type="InterPro" id="IPR043502">
    <property type="entry name" value="DNA/RNA_pol_sf"/>
</dbReference>
<dbReference type="Proteomes" id="UP001642484">
    <property type="component" value="Unassembled WGS sequence"/>
</dbReference>
<accession>A0ABP0SRC2</accession>
<dbReference type="Gene3D" id="3.30.70.270">
    <property type="match status" value="1"/>
</dbReference>
<gene>
    <name evidence="2" type="ORF">CCMP2556_LOCUS53107</name>
</gene>
<feature type="domain" description="Reverse transcriptase" evidence="1">
    <location>
        <begin position="325"/>
        <end position="442"/>
    </location>
</feature>
<evidence type="ECO:0000313" key="3">
    <source>
        <dbReference type="Proteomes" id="UP001642484"/>
    </source>
</evidence>
<proteinExistence type="predicted"/>
<dbReference type="InterPro" id="IPR052055">
    <property type="entry name" value="Hepadnavirus_pol/RT"/>
</dbReference>
<dbReference type="SUPFAM" id="SSF56672">
    <property type="entry name" value="DNA/RNA polymerases"/>
    <property type="match status" value="1"/>
</dbReference>
<dbReference type="InterPro" id="IPR000477">
    <property type="entry name" value="RT_dom"/>
</dbReference>
<evidence type="ECO:0000259" key="1">
    <source>
        <dbReference type="Pfam" id="PF00078"/>
    </source>
</evidence>
<dbReference type="PANTHER" id="PTHR33050">
    <property type="entry name" value="REVERSE TRANSCRIPTASE DOMAIN-CONTAINING PROTEIN"/>
    <property type="match status" value="1"/>
</dbReference>
<dbReference type="InterPro" id="IPR043128">
    <property type="entry name" value="Rev_trsase/Diguanyl_cyclase"/>
</dbReference>
<keyword evidence="3" id="KW-1185">Reference proteome</keyword>
<dbReference type="EMBL" id="CAXAMN010028045">
    <property type="protein sequence ID" value="CAK9114858.1"/>
    <property type="molecule type" value="Genomic_DNA"/>
</dbReference>
<name>A0ABP0SRC2_9DINO</name>
<organism evidence="2 3">
    <name type="scientific">Durusdinium trenchii</name>
    <dbReference type="NCBI Taxonomy" id="1381693"/>
    <lineage>
        <taxon>Eukaryota</taxon>
        <taxon>Sar</taxon>
        <taxon>Alveolata</taxon>
        <taxon>Dinophyceae</taxon>
        <taxon>Suessiales</taxon>
        <taxon>Symbiodiniaceae</taxon>
        <taxon>Durusdinium</taxon>
    </lineage>
</organism>
<comment type="caution">
    <text evidence="2">The sequence shown here is derived from an EMBL/GenBank/DDBJ whole genome shotgun (WGS) entry which is preliminary data.</text>
</comment>